<protein>
    <submittedName>
        <fullName evidence="2">Uncharacterized protein</fullName>
    </submittedName>
</protein>
<keyword evidence="1" id="KW-0812">Transmembrane</keyword>
<evidence type="ECO:0000313" key="3">
    <source>
        <dbReference type="Proteomes" id="UP000246702"/>
    </source>
</evidence>
<dbReference type="Proteomes" id="UP000246702">
    <property type="component" value="Unassembled WGS sequence"/>
</dbReference>
<feature type="transmembrane region" description="Helical" evidence="1">
    <location>
        <begin position="72"/>
        <end position="94"/>
    </location>
</feature>
<name>A0A317V4I7_9EURO</name>
<accession>A0A317V4I7</accession>
<comment type="caution">
    <text evidence="2">The sequence shown here is derived from an EMBL/GenBank/DDBJ whole genome shotgun (WGS) entry which is preliminary data.</text>
</comment>
<dbReference type="GeneID" id="37115668"/>
<evidence type="ECO:0000313" key="2">
    <source>
        <dbReference type="EMBL" id="PWY68559.1"/>
    </source>
</evidence>
<reference evidence="2 3" key="1">
    <citation type="submission" date="2016-12" db="EMBL/GenBank/DDBJ databases">
        <title>The genomes of Aspergillus section Nigri reveals drivers in fungal speciation.</title>
        <authorList>
            <consortium name="DOE Joint Genome Institute"/>
            <person name="Vesth T.C."/>
            <person name="Nybo J."/>
            <person name="Theobald S."/>
            <person name="Brandl J."/>
            <person name="Frisvad J.C."/>
            <person name="Nielsen K.F."/>
            <person name="Lyhne E.K."/>
            <person name="Kogle M.E."/>
            <person name="Kuo A."/>
            <person name="Riley R."/>
            <person name="Clum A."/>
            <person name="Nolan M."/>
            <person name="Lipzen A."/>
            <person name="Salamov A."/>
            <person name="Henrissat B."/>
            <person name="Wiebenga A."/>
            <person name="De Vries R.P."/>
            <person name="Grigoriev I.V."/>
            <person name="Mortensen U.H."/>
            <person name="Andersen M.R."/>
            <person name="Baker S.E."/>
        </authorList>
    </citation>
    <scope>NUCLEOTIDE SEQUENCE [LARGE SCALE GENOMIC DNA]</scope>
    <source>
        <strain evidence="2 3">CBS 115572</strain>
    </source>
</reference>
<keyword evidence="3" id="KW-1185">Reference proteome</keyword>
<dbReference type="AlphaFoldDB" id="A0A317V4I7"/>
<keyword evidence="1" id="KW-1133">Transmembrane helix</keyword>
<organism evidence="2 3">
    <name type="scientific">Aspergillus sclerotioniger CBS 115572</name>
    <dbReference type="NCBI Taxonomy" id="1450535"/>
    <lineage>
        <taxon>Eukaryota</taxon>
        <taxon>Fungi</taxon>
        <taxon>Dikarya</taxon>
        <taxon>Ascomycota</taxon>
        <taxon>Pezizomycotina</taxon>
        <taxon>Eurotiomycetes</taxon>
        <taxon>Eurotiomycetidae</taxon>
        <taxon>Eurotiales</taxon>
        <taxon>Aspergillaceae</taxon>
        <taxon>Aspergillus</taxon>
        <taxon>Aspergillus subgen. Circumdati</taxon>
    </lineage>
</organism>
<sequence length="126" mass="13558">MALATPRRNNSSETCITRKCLVIRPGQPPADISNAISPSCVAANDETTTAATQLNHFDTSGEDLLGARQSTAYLAALLAHLVSGIYLASWNYGIQDSIRSRPRLPNPFVVGVFPRHIGQPVVQDNT</sequence>
<gene>
    <name evidence="2" type="ORF">BO94DRAFT_551054</name>
</gene>
<dbReference type="RefSeq" id="XP_025462222.1">
    <property type="nucleotide sequence ID" value="XM_025613525.1"/>
</dbReference>
<keyword evidence="1" id="KW-0472">Membrane</keyword>
<dbReference type="EMBL" id="MSFK01000044">
    <property type="protein sequence ID" value="PWY68559.1"/>
    <property type="molecule type" value="Genomic_DNA"/>
</dbReference>
<proteinExistence type="predicted"/>
<evidence type="ECO:0000256" key="1">
    <source>
        <dbReference type="SAM" id="Phobius"/>
    </source>
</evidence>